<dbReference type="EMBL" id="MT141516">
    <property type="protein sequence ID" value="QJA64263.1"/>
    <property type="molecule type" value="Genomic_DNA"/>
</dbReference>
<organism evidence="1">
    <name type="scientific">viral metagenome</name>
    <dbReference type="NCBI Taxonomy" id="1070528"/>
    <lineage>
        <taxon>unclassified sequences</taxon>
        <taxon>metagenomes</taxon>
        <taxon>organismal metagenomes</taxon>
    </lineage>
</organism>
<dbReference type="EMBL" id="MT142492">
    <property type="protein sequence ID" value="QJA82646.1"/>
    <property type="molecule type" value="Genomic_DNA"/>
</dbReference>
<protein>
    <submittedName>
        <fullName evidence="1">Uncharacterized protein</fullName>
    </submittedName>
</protein>
<reference evidence="1" key="1">
    <citation type="submission" date="2020-03" db="EMBL/GenBank/DDBJ databases">
        <title>The deep terrestrial virosphere.</title>
        <authorList>
            <person name="Holmfeldt K."/>
            <person name="Nilsson E."/>
            <person name="Simone D."/>
            <person name="Lopez-Fernandez M."/>
            <person name="Wu X."/>
            <person name="de Brujin I."/>
            <person name="Lundin D."/>
            <person name="Andersson A."/>
            <person name="Bertilsson S."/>
            <person name="Dopson M."/>
        </authorList>
    </citation>
    <scope>NUCLEOTIDE SEQUENCE</scope>
    <source>
        <strain evidence="3">MM415A00385</strain>
        <strain evidence="2">MM415B00526</strain>
        <strain evidence="1">TM448A04438</strain>
    </source>
</reference>
<name>A0A6H2A379_9ZZZZ</name>
<gene>
    <name evidence="3" type="ORF">MM415A00385_0036</name>
    <name evidence="2" type="ORF">MM415B00526_0026</name>
    <name evidence="1" type="ORF">TM448A04438_0002</name>
</gene>
<evidence type="ECO:0000313" key="3">
    <source>
        <dbReference type="EMBL" id="QJA82646.1"/>
    </source>
</evidence>
<evidence type="ECO:0000313" key="2">
    <source>
        <dbReference type="EMBL" id="QJA64263.1"/>
    </source>
</evidence>
<dbReference type="AlphaFoldDB" id="A0A6H2A379"/>
<dbReference type="EMBL" id="MT144483">
    <property type="protein sequence ID" value="QJA54172.1"/>
    <property type="molecule type" value="Genomic_DNA"/>
</dbReference>
<accession>A0A6H2A379</accession>
<evidence type="ECO:0000313" key="1">
    <source>
        <dbReference type="EMBL" id="QJA54172.1"/>
    </source>
</evidence>
<proteinExistence type="predicted"/>
<sequence length="78" mass="8642">MKIIIDNNGVQGKIDTDFRIYGSKEDLLALKDAICDQVDDSFGWGWVYICDTGVVPDEAVFPFDAALSKVPVYPWGAK</sequence>